<accession>A0A087BN74</accession>
<feature type="domain" description="DUF58" evidence="1">
    <location>
        <begin position="51"/>
        <end position="219"/>
    </location>
</feature>
<dbReference type="eggNOG" id="COG1721">
    <property type="taxonomic scope" value="Bacteria"/>
</dbReference>
<gene>
    <name evidence="2" type="ORF">BMIN_0369</name>
</gene>
<dbReference type="Proteomes" id="UP000029014">
    <property type="component" value="Unassembled WGS sequence"/>
</dbReference>
<dbReference type="PANTHER" id="PTHR33608:SF6">
    <property type="entry name" value="BLL2464 PROTEIN"/>
    <property type="match status" value="1"/>
</dbReference>
<evidence type="ECO:0000259" key="1">
    <source>
        <dbReference type="Pfam" id="PF01882"/>
    </source>
</evidence>
<dbReference type="AlphaFoldDB" id="A0A087BN74"/>
<sequence length="313" mass="34791">MIPSTSHDDPIRRKIERLGSSLSLPTVHRALGILEGEHPSGRAPGNGDFMDIRPYTTEDEARSIDWKASARMGRPVAVRRERMATSRVWMLLDTGREMTGTCADGEKAFMVAANALCLVAALSLRRFDDISFVTGDSHSIVRMPFHGTLPRFEAIVDSRLRDGWDHPRDVGALVSYANRIADRRSLVIIATDAHAITDEHIQDLARVAHTHPLLVVSVSTANPLRGHRYRLSDGRGRRIPAFMIDPEAADEIDARRAYSSARLDRELTHMGARHVQADSSQTMFDRLIHEVSRALAPSRSGSGFADASSWRRT</sequence>
<comment type="caution">
    <text evidence="2">The sequence shown here is derived from an EMBL/GenBank/DDBJ whole genome shotgun (WGS) entry which is preliminary data.</text>
</comment>
<evidence type="ECO:0000313" key="3">
    <source>
        <dbReference type="Proteomes" id="UP000029014"/>
    </source>
</evidence>
<reference evidence="2 3" key="1">
    <citation type="submission" date="2014-03" db="EMBL/GenBank/DDBJ databases">
        <title>Genomics of Bifidobacteria.</title>
        <authorList>
            <person name="Ventura M."/>
            <person name="Milani C."/>
            <person name="Lugli G.A."/>
        </authorList>
    </citation>
    <scope>NUCLEOTIDE SEQUENCE [LARGE SCALE GENOMIC DNA]</scope>
    <source>
        <strain evidence="2 3">LMG 11592</strain>
    </source>
</reference>
<proteinExistence type="predicted"/>
<dbReference type="InterPro" id="IPR002881">
    <property type="entry name" value="DUF58"/>
</dbReference>
<dbReference type="PANTHER" id="PTHR33608">
    <property type="entry name" value="BLL2464 PROTEIN"/>
    <property type="match status" value="1"/>
</dbReference>
<dbReference type="RefSeq" id="WP_022860499.1">
    <property type="nucleotide sequence ID" value="NZ_JGZD01000009.1"/>
</dbReference>
<protein>
    <recommendedName>
        <fullName evidence="1">DUF58 domain-containing protein</fullName>
    </recommendedName>
</protein>
<name>A0A087BN74_9BIFI</name>
<keyword evidence="3" id="KW-1185">Reference proteome</keyword>
<organism evidence="2 3">
    <name type="scientific">Bifidobacterium minimum</name>
    <dbReference type="NCBI Taxonomy" id="1693"/>
    <lineage>
        <taxon>Bacteria</taxon>
        <taxon>Bacillati</taxon>
        <taxon>Actinomycetota</taxon>
        <taxon>Actinomycetes</taxon>
        <taxon>Bifidobacteriales</taxon>
        <taxon>Bifidobacteriaceae</taxon>
        <taxon>Bifidobacterium</taxon>
    </lineage>
</organism>
<dbReference type="EMBL" id="JGZD01000009">
    <property type="protein sequence ID" value="KFI72474.1"/>
    <property type="molecule type" value="Genomic_DNA"/>
</dbReference>
<evidence type="ECO:0000313" key="2">
    <source>
        <dbReference type="EMBL" id="KFI72474.1"/>
    </source>
</evidence>
<dbReference type="STRING" id="1693.BMIN_0369"/>
<dbReference type="Pfam" id="PF01882">
    <property type="entry name" value="DUF58"/>
    <property type="match status" value="1"/>
</dbReference>